<dbReference type="EMBL" id="LAZR01002412">
    <property type="protein sequence ID" value="KKN30373.1"/>
    <property type="molecule type" value="Genomic_DNA"/>
</dbReference>
<gene>
    <name evidence="1" type="ORF">LCGC14_0834760</name>
</gene>
<organism evidence="1">
    <name type="scientific">marine sediment metagenome</name>
    <dbReference type="NCBI Taxonomy" id="412755"/>
    <lineage>
        <taxon>unclassified sequences</taxon>
        <taxon>metagenomes</taxon>
        <taxon>ecological metagenomes</taxon>
    </lineage>
</organism>
<name>A0A0F9SMC0_9ZZZZ</name>
<protein>
    <submittedName>
        <fullName evidence="1">Uncharacterized protein</fullName>
    </submittedName>
</protein>
<dbReference type="AlphaFoldDB" id="A0A0F9SMC0"/>
<accession>A0A0F9SMC0</accession>
<proteinExistence type="predicted"/>
<sequence length="110" mass="11809">MSCLVCHQTTRPVHFGGPNAITHLDGYGRRLNTGHEPVAVVAWPTSSVGGPMAGNDWLDDAWNDLFATYDEVGAASIGGHDTTSEVERFAKAQQNLVDAVVEVMTGRDIQ</sequence>
<reference evidence="1" key="1">
    <citation type="journal article" date="2015" name="Nature">
        <title>Complex archaea that bridge the gap between prokaryotes and eukaryotes.</title>
        <authorList>
            <person name="Spang A."/>
            <person name="Saw J.H."/>
            <person name="Jorgensen S.L."/>
            <person name="Zaremba-Niedzwiedzka K."/>
            <person name="Martijn J."/>
            <person name="Lind A.E."/>
            <person name="van Eijk R."/>
            <person name="Schleper C."/>
            <person name="Guy L."/>
            <person name="Ettema T.J."/>
        </authorList>
    </citation>
    <scope>NUCLEOTIDE SEQUENCE</scope>
</reference>
<comment type="caution">
    <text evidence="1">The sequence shown here is derived from an EMBL/GenBank/DDBJ whole genome shotgun (WGS) entry which is preliminary data.</text>
</comment>
<evidence type="ECO:0000313" key="1">
    <source>
        <dbReference type="EMBL" id="KKN30373.1"/>
    </source>
</evidence>